<evidence type="ECO:0000259" key="2">
    <source>
        <dbReference type="Pfam" id="PF01243"/>
    </source>
</evidence>
<proteinExistence type="predicted"/>
<feature type="domain" description="Pyridoxamine 5'-phosphate oxidase N-terminal" evidence="2">
    <location>
        <begin position="20"/>
        <end position="101"/>
    </location>
</feature>
<evidence type="ECO:0000256" key="1">
    <source>
        <dbReference type="ARBA" id="ARBA00023002"/>
    </source>
</evidence>
<name>A0ABN2YLQ2_9ACTN</name>
<dbReference type="EMBL" id="BAAAPF010000111">
    <property type="protein sequence ID" value="GAA2128114.1"/>
    <property type="molecule type" value="Genomic_DNA"/>
</dbReference>
<dbReference type="InterPro" id="IPR011576">
    <property type="entry name" value="Pyridox_Oxase_N"/>
</dbReference>
<dbReference type="Gene3D" id="2.30.110.10">
    <property type="entry name" value="Electron Transport, Fmn-binding Protein, Chain A"/>
    <property type="match status" value="1"/>
</dbReference>
<dbReference type="InterPro" id="IPR012349">
    <property type="entry name" value="Split_barrel_FMN-bd"/>
</dbReference>
<evidence type="ECO:0000313" key="3">
    <source>
        <dbReference type="EMBL" id="GAA2128114.1"/>
    </source>
</evidence>
<evidence type="ECO:0000313" key="4">
    <source>
        <dbReference type="Proteomes" id="UP001500443"/>
    </source>
</evidence>
<dbReference type="Pfam" id="PF01243">
    <property type="entry name" value="PNPOx_N"/>
    <property type="match status" value="1"/>
</dbReference>
<keyword evidence="4" id="KW-1185">Reference proteome</keyword>
<organism evidence="3 4">
    <name type="scientific">Streptomyces synnematoformans</name>
    <dbReference type="NCBI Taxonomy" id="415721"/>
    <lineage>
        <taxon>Bacteria</taxon>
        <taxon>Bacillati</taxon>
        <taxon>Actinomycetota</taxon>
        <taxon>Actinomycetes</taxon>
        <taxon>Kitasatosporales</taxon>
        <taxon>Streptomycetaceae</taxon>
        <taxon>Streptomyces</taxon>
    </lineage>
</organism>
<protein>
    <recommendedName>
        <fullName evidence="2">Pyridoxamine 5'-phosphate oxidase N-terminal domain-containing protein</fullName>
    </recommendedName>
</protein>
<sequence length="144" mass="15790">MRRAGPVWSDGRMDTLPDLSESVRARLAEEWNAWLCTVRPDGSAHVTPVWFVYEDGTWWVGTDASAVKVRNLRGEPRVSLALENGTHPVVAEGTASLTGDFPPPVVAAFAAKYDWDVTAPTRPGVGRVLLRVPVRRWLLAGTAQ</sequence>
<dbReference type="PANTHER" id="PTHR35176">
    <property type="entry name" value="HEME OXYGENASE HI_0854-RELATED"/>
    <property type="match status" value="1"/>
</dbReference>
<dbReference type="PANTHER" id="PTHR35176:SF6">
    <property type="entry name" value="HEME OXYGENASE HI_0854-RELATED"/>
    <property type="match status" value="1"/>
</dbReference>
<accession>A0ABN2YLQ2</accession>
<keyword evidence="1" id="KW-0560">Oxidoreductase</keyword>
<dbReference type="InterPro" id="IPR052019">
    <property type="entry name" value="F420H2_bilvrd_red/Heme_oxyg"/>
</dbReference>
<comment type="caution">
    <text evidence="3">The sequence shown here is derived from an EMBL/GenBank/DDBJ whole genome shotgun (WGS) entry which is preliminary data.</text>
</comment>
<dbReference type="Proteomes" id="UP001500443">
    <property type="component" value="Unassembled WGS sequence"/>
</dbReference>
<gene>
    <name evidence="3" type="ORF">GCM10009802_35170</name>
</gene>
<reference evidence="3 4" key="1">
    <citation type="journal article" date="2019" name="Int. J. Syst. Evol. Microbiol.">
        <title>The Global Catalogue of Microorganisms (GCM) 10K type strain sequencing project: providing services to taxonomists for standard genome sequencing and annotation.</title>
        <authorList>
            <consortium name="The Broad Institute Genomics Platform"/>
            <consortium name="The Broad Institute Genome Sequencing Center for Infectious Disease"/>
            <person name="Wu L."/>
            <person name="Ma J."/>
        </authorList>
    </citation>
    <scope>NUCLEOTIDE SEQUENCE [LARGE SCALE GENOMIC DNA]</scope>
    <source>
        <strain evidence="3 4">JCM 15481</strain>
    </source>
</reference>
<dbReference type="SUPFAM" id="SSF50475">
    <property type="entry name" value="FMN-binding split barrel"/>
    <property type="match status" value="1"/>
</dbReference>